<accession>A0A0G4E8U0</accession>
<keyword evidence="2" id="KW-1185">Reference proteome</keyword>
<sequence length="88" mass="9478">MRLEVPHGLEASAAAKIIRDGLTSLLTAGVRGLMRVGVEVEVYHMLPGDLGDAIHALLPDGTRVGGFTINRRKHEDGRIVLVKATRVL</sequence>
<name>A0A0G4E8U0_VITBC</name>
<reference evidence="1 2" key="1">
    <citation type="submission" date="2014-11" db="EMBL/GenBank/DDBJ databases">
        <authorList>
            <person name="Zhu J."/>
            <person name="Qi W."/>
            <person name="Song R."/>
        </authorList>
    </citation>
    <scope>NUCLEOTIDE SEQUENCE [LARGE SCALE GENOMIC DNA]</scope>
</reference>
<gene>
    <name evidence="1" type="ORF">Vbra_6668</name>
</gene>
<dbReference type="InParanoid" id="A0A0G4E8U0"/>
<dbReference type="VEuPathDB" id="CryptoDB:Vbra_6668"/>
<dbReference type="EMBL" id="CDMY01000033">
    <property type="protein sequence ID" value="CEL91914.1"/>
    <property type="molecule type" value="Genomic_DNA"/>
</dbReference>
<dbReference type="Proteomes" id="UP000041254">
    <property type="component" value="Unassembled WGS sequence"/>
</dbReference>
<dbReference type="AlphaFoldDB" id="A0A0G4E8U0"/>
<protein>
    <submittedName>
        <fullName evidence="1">Uncharacterized protein</fullName>
    </submittedName>
</protein>
<evidence type="ECO:0000313" key="1">
    <source>
        <dbReference type="EMBL" id="CEL91914.1"/>
    </source>
</evidence>
<proteinExistence type="predicted"/>
<organism evidence="1 2">
    <name type="scientific">Vitrella brassicaformis (strain CCMP3155)</name>
    <dbReference type="NCBI Taxonomy" id="1169540"/>
    <lineage>
        <taxon>Eukaryota</taxon>
        <taxon>Sar</taxon>
        <taxon>Alveolata</taxon>
        <taxon>Colpodellida</taxon>
        <taxon>Vitrellaceae</taxon>
        <taxon>Vitrella</taxon>
    </lineage>
</organism>
<evidence type="ECO:0000313" key="2">
    <source>
        <dbReference type="Proteomes" id="UP000041254"/>
    </source>
</evidence>